<dbReference type="InterPro" id="IPR002941">
    <property type="entry name" value="DNA_methylase_N4/N6"/>
</dbReference>
<dbReference type="GO" id="GO:0032259">
    <property type="term" value="P:methylation"/>
    <property type="evidence" value="ECO:0007669"/>
    <property type="project" value="UniProtKB-KW"/>
</dbReference>
<evidence type="ECO:0000313" key="7">
    <source>
        <dbReference type="EMBL" id="TCM75678.1"/>
    </source>
</evidence>
<dbReference type="SUPFAM" id="SSF53335">
    <property type="entry name" value="S-adenosyl-L-methionine-dependent methyltransferases"/>
    <property type="match status" value="2"/>
</dbReference>
<dbReference type="InterPro" id="IPR029063">
    <property type="entry name" value="SAM-dependent_MTases_sf"/>
</dbReference>
<dbReference type="GO" id="GO:0009007">
    <property type="term" value="F:site-specific DNA-methyltransferase (adenine-specific) activity"/>
    <property type="evidence" value="ECO:0007669"/>
    <property type="project" value="UniProtKB-EC"/>
</dbReference>
<dbReference type="InterPro" id="IPR001091">
    <property type="entry name" value="RM_Methyltransferase"/>
</dbReference>
<evidence type="ECO:0000256" key="5">
    <source>
        <dbReference type="ARBA" id="ARBA00047942"/>
    </source>
</evidence>
<dbReference type="EC" id="2.1.1.72" evidence="2"/>
<evidence type="ECO:0000256" key="3">
    <source>
        <dbReference type="ARBA" id="ARBA00022603"/>
    </source>
</evidence>
<sequence length="561" mass="63727">MVKLRHDSNSAPKGRERDLFDEDEPLKDYATIDKHVDRETIEVMLGIIPAQTWPARYKIHKYWGRKPANIVSSYIDFFSIPGETILDPFSGSGVTIVEGARLKRRPIGFDLNPFAVRLTNAMLSPPTPAAFSEAARQVIAATERSIAHMYVTTCDSCGGDATVRSIGYIKDNMREIRYKCPHCKHTAARPPQPRDITLAAMELPVPFGAPDEEIIFGWEMQKLKRRNVKRWSELFTHRNYCAAAELRNAILEVTDPNTREWLLLSLTAGLAQFTRMIADFEGKAGGPSWKINCYWMPDKWQELNPIWYFENRVTKSLASALDLISNGAPFNSPRAKIVDSRVMPIKEDSVDYIFTDPPYGGEGIQYGELSYLWCLWLSEKQELGAEVAFNPYRRLDQDHYSNGLQKVFSECFRVLKPGRWMTVAFANKDPSVWDCLMNACRDAGFKFVTAAPMKRSAPSLTETTMHTAPKADLILTFQKPPAAQTDTARPEHAVTYSVGSAVERIVEAMRNCGIEMTPHNVFDRVTVDWFSWFYENGSRPNAVRPTLAKVEFYLRERGYTS</sequence>
<name>A0A4R1YHD3_9RHOB</name>
<evidence type="ECO:0000256" key="1">
    <source>
        <dbReference type="ARBA" id="ARBA00006594"/>
    </source>
</evidence>
<comment type="similarity">
    <text evidence="1">Belongs to the N(4)/N(6)-methyltransferase family.</text>
</comment>
<dbReference type="EMBL" id="SLVM01000037">
    <property type="protein sequence ID" value="TCM75678.1"/>
    <property type="molecule type" value="Genomic_DNA"/>
</dbReference>
<evidence type="ECO:0000313" key="8">
    <source>
        <dbReference type="Proteomes" id="UP000295277"/>
    </source>
</evidence>
<accession>A0A4R1YHD3</accession>
<keyword evidence="8" id="KW-1185">Reference proteome</keyword>
<reference evidence="7 8" key="1">
    <citation type="submission" date="2019-03" db="EMBL/GenBank/DDBJ databases">
        <title>Genomic Encyclopedia of Type Strains, Phase IV (KMG-IV): sequencing the most valuable type-strain genomes for metagenomic binning, comparative biology and taxonomic classification.</title>
        <authorList>
            <person name="Goeker M."/>
        </authorList>
    </citation>
    <scope>NUCLEOTIDE SEQUENCE [LARGE SCALE GENOMIC DNA]</scope>
    <source>
        <strain evidence="7 8">DSM 21153</strain>
    </source>
</reference>
<dbReference type="Gene3D" id="3.40.50.150">
    <property type="entry name" value="Vaccinia Virus protein VP39"/>
    <property type="match status" value="2"/>
</dbReference>
<dbReference type="Proteomes" id="UP000295277">
    <property type="component" value="Unassembled WGS sequence"/>
</dbReference>
<dbReference type="GO" id="GO:0008170">
    <property type="term" value="F:N-methyltransferase activity"/>
    <property type="evidence" value="ECO:0007669"/>
    <property type="project" value="InterPro"/>
</dbReference>
<protein>
    <recommendedName>
        <fullName evidence="2">site-specific DNA-methyltransferase (adenine-specific)</fullName>
        <ecNumber evidence="2">2.1.1.72</ecNumber>
    </recommendedName>
</protein>
<evidence type="ECO:0000256" key="2">
    <source>
        <dbReference type="ARBA" id="ARBA00011900"/>
    </source>
</evidence>
<feature type="domain" description="DNA methylase N-4/N-6" evidence="6">
    <location>
        <begin position="60"/>
        <end position="119"/>
    </location>
</feature>
<dbReference type="GO" id="GO:0003677">
    <property type="term" value="F:DNA binding"/>
    <property type="evidence" value="ECO:0007669"/>
    <property type="project" value="InterPro"/>
</dbReference>
<comment type="catalytic activity">
    <reaction evidence="5">
        <text>a 2'-deoxyadenosine in DNA + S-adenosyl-L-methionine = an N(6)-methyl-2'-deoxyadenosine in DNA + S-adenosyl-L-homocysteine + H(+)</text>
        <dbReference type="Rhea" id="RHEA:15197"/>
        <dbReference type="Rhea" id="RHEA-COMP:12418"/>
        <dbReference type="Rhea" id="RHEA-COMP:12419"/>
        <dbReference type="ChEBI" id="CHEBI:15378"/>
        <dbReference type="ChEBI" id="CHEBI:57856"/>
        <dbReference type="ChEBI" id="CHEBI:59789"/>
        <dbReference type="ChEBI" id="CHEBI:90615"/>
        <dbReference type="ChEBI" id="CHEBI:90616"/>
        <dbReference type="EC" id="2.1.1.72"/>
    </reaction>
</comment>
<evidence type="ECO:0000259" key="6">
    <source>
        <dbReference type="Pfam" id="PF01555"/>
    </source>
</evidence>
<organism evidence="7 8">
    <name type="scientific">Rhodovulum steppense</name>
    <dbReference type="NCBI Taxonomy" id="540251"/>
    <lineage>
        <taxon>Bacteria</taxon>
        <taxon>Pseudomonadati</taxon>
        <taxon>Pseudomonadota</taxon>
        <taxon>Alphaproteobacteria</taxon>
        <taxon>Rhodobacterales</taxon>
        <taxon>Paracoccaceae</taxon>
        <taxon>Rhodovulum</taxon>
    </lineage>
</organism>
<keyword evidence="3 7" id="KW-0489">Methyltransferase</keyword>
<dbReference type="PRINTS" id="PR00508">
    <property type="entry name" value="S21N4MTFRASE"/>
</dbReference>
<evidence type="ECO:0000256" key="4">
    <source>
        <dbReference type="ARBA" id="ARBA00022679"/>
    </source>
</evidence>
<dbReference type="AlphaFoldDB" id="A0A4R1YHD3"/>
<dbReference type="InterPro" id="IPR002052">
    <property type="entry name" value="DNA_methylase_N6_adenine_CS"/>
</dbReference>
<gene>
    <name evidence="7" type="ORF">EV216_1377</name>
</gene>
<feature type="domain" description="DNA methylase N-4/N-6" evidence="6">
    <location>
        <begin position="350"/>
        <end position="486"/>
    </location>
</feature>
<dbReference type="PROSITE" id="PS00092">
    <property type="entry name" value="N6_MTASE"/>
    <property type="match status" value="1"/>
</dbReference>
<dbReference type="Pfam" id="PF01555">
    <property type="entry name" value="N6_N4_Mtase"/>
    <property type="match status" value="2"/>
</dbReference>
<comment type="caution">
    <text evidence="7">The sequence shown here is derived from an EMBL/GenBank/DDBJ whole genome shotgun (WGS) entry which is preliminary data.</text>
</comment>
<proteinExistence type="inferred from homology"/>
<keyword evidence="4" id="KW-0808">Transferase</keyword>